<sequence length="190" mass="22467">MYRKLKLIIICSIVLTSFSYAQRYQIYEGGFENIKEIKSFTVAFDYENIQVHGFDSEEDFLKEKMEKRKSNPEKAAAFRRDWFSNRDQYYNPAFINYFNNYFKKGERKIVTDSPCLMKVNLTWIYPGYALEPAKLSATIEFIDTINSKKLLVIHFEKVIGMEKKTIEINEYERVIGAFEKLAKNLAIQLK</sequence>
<reference evidence="3" key="1">
    <citation type="journal article" date="2019" name="Syst. Appl. Microbiol.">
        <title>Flavobacterium circumlabens sp. nov. and Flavobacterium cupreum sp. nov., two psychrotrophic species isolated from Antarctic environmental samples.</title>
        <authorList>
            <person name="Kralova S."/>
            <person name="Busse H.-J."/>
            <person name="Svec P."/>
            <person name="Maslanova I."/>
            <person name="Stankova E."/>
            <person name="Bartak M."/>
            <person name="Sedlacek I."/>
        </authorList>
    </citation>
    <scope>NUCLEOTIDE SEQUENCE [LARGE SCALE GENOMIC DNA]</scope>
    <source>
        <strain evidence="3">CCM 8825</strain>
    </source>
</reference>
<feature type="signal peptide" evidence="1">
    <location>
        <begin position="1"/>
        <end position="21"/>
    </location>
</feature>
<evidence type="ECO:0000313" key="3">
    <source>
        <dbReference type="Proteomes" id="UP000288102"/>
    </source>
</evidence>
<dbReference type="RefSeq" id="WP_127340332.1">
    <property type="nucleotide sequence ID" value="NZ_QWDM01000017.1"/>
</dbReference>
<feature type="chain" id="PRO_5019012997" description="GLPGLI family protein" evidence="1">
    <location>
        <begin position="22"/>
        <end position="190"/>
    </location>
</feature>
<evidence type="ECO:0000313" key="2">
    <source>
        <dbReference type="EMBL" id="RUT68461.1"/>
    </source>
</evidence>
<accession>A0A434A261</accession>
<dbReference type="AlphaFoldDB" id="A0A434A261"/>
<dbReference type="OrthoDB" id="1151160at2"/>
<gene>
    <name evidence="2" type="ORF">D0817_21380</name>
</gene>
<keyword evidence="1" id="KW-0732">Signal</keyword>
<keyword evidence="3" id="KW-1185">Reference proteome</keyword>
<proteinExistence type="predicted"/>
<name>A0A434A261_9FLAO</name>
<evidence type="ECO:0000256" key="1">
    <source>
        <dbReference type="SAM" id="SignalP"/>
    </source>
</evidence>
<protein>
    <recommendedName>
        <fullName evidence="4">GLPGLI family protein</fullName>
    </recommendedName>
</protein>
<organism evidence="2 3">
    <name type="scientific">Flavobacterium cupreum</name>
    <dbReference type="NCBI Taxonomy" id="2133766"/>
    <lineage>
        <taxon>Bacteria</taxon>
        <taxon>Pseudomonadati</taxon>
        <taxon>Bacteroidota</taxon>
        <taxon>Flavobacteriia</taxon>
        <taxon>Flavobacteriales</taxon>
        <taxon>Flavobacteriaceae</taxon>
        <taxon>Flavobacterium</taxon>
    </lineage>
</organism>
<dbReference type="Proteomes" id="UP000288102">
    <property type="component" value="Unassembled WGS sequence"/>
</dbReference>
<dbReference type="EMBL" id="QWDM01000017">
    <property type="protein sequence ID" value="RUT68461.1"/>
    <property type="molecule type" value="Genomic_DNA"/>
</dbReference>
<comment type="caution">
    <text evidence="2">The sequence shown here is derived from an EMBL/GenBank/DDBJ whole genome shotgun (WGS) entry which is preliminary data.</text>
</comment>
<evidence type="ECO:0008006" key="4">
    <source>
        <dbReference type="Google" id="ProtNLM"/>
    </source>
</evidence>